<dbReference type="Proteomes" id="UP000001056">
    <property type="component" value="Unassembled WGS sequence"/>
</dbReference>
<feature type="transmembrane region" description="Helical" evidence="1">
    <location>
        <begin position="308"/>
        <end position="333"/>
    </location>
</feature>
<keyword evidence="3" id="KW-1185">Reference proteome</keyword>
<reference evidence="3" key="1">
    <citation type="journal article" date="2015" name="Genome Announc.">
        <title>Draft genome sequence of the cellulolytic fungus Chaetomium globosum.</title>
        <authorList>
            <person name="Cuomo C.A."/>
            <person name="Untereiner W.A."/>
            <person name="Ma L.-J."/>
            <person name="Grabherr M."/>
            <person name="Birren B.W."/>
        </authorList>
    </citation>
    <scope>NUCLEOTIDE SEQUENCE [LARGE SCALE GENOMIC DNA]</scope>
    <source>
        <strain evidence="3">ATCC 6205 / CBS 148.51 / DSM 1962 / NBRC 6347 / NRRL 1970</strain>
    </source>
</reference>
<proteinExistence type="predicted"/>
<dbReference type="eggNOG" id="ENOG502SHFM">
    <property type="taxonomic scope" value="Eukaryota"/>
</dbReference>
<protein>
    <submittedName>
        <fullName evidence="2">Uncharacterized protein</fullName>
    </submittedName>
</protein>
<gene>
    <name evidence="2" type="ORF">CHGG_00241</name>
</gene>
<feature type="transmembrane region" description="Helical" evidence="1">
    <location>
        <begin position="89"/>
        <end position="107"/>
    </location>
</feature>
<feature type="transmembrane region" description="Helical" evidence="1">
    <location>
        <begin position="275"/>
        <end position="296"/>
    </location>
</feature>
<feature type="transmembrane region" description="Helical" evidence="1">
    <location>
        <begin position="127"/>
        <end position="144"/>
    </location>
</feature>
<keyword evidence="1" id="KW-1133">Transmembrane helix</keyword>
<feature type="transmembrane region" description="Helical" evidence="1">
    <location>
        <begin position="21"/>
        <end position="45"/>
    </location>
</feature>
<dbReference type="OMA" id="RGPWLFL"/>
<dbReference type="HOGENOM" id="CLU_038717_3_0_1"/>
<sequence>MARTASTANPKRDLYFRVLSYIAGFLLWGFSVLNGSATDLVVAAWTGKLNDGSPLKTSYTGLPFVDIPTAVLVAFFCPGTNGHDDGFQLFVVEAFSAFAVGFSWLYVEASRPGQKPKWITRVATWAVLWQLFGAAMILPLYFGTHLKWTDREPLQKVTDVNRARALTPGFLLGVVAPTAIVMLPTWVPRSAEAHQTIVAVFMLSPFWVSGIILATTKVFAWFSSLSSSSRRNKGAATWVLLPTNPEVVNLARMYLPLPPNGPIGITDNITAGSWLFLQFDHIFISLSSLSWALLLLEKTPLRAQFGRGGLFLTLLVSALLIGPGATVSMALYFREDHLVENEKGY</sequence>
<dbReference type="AlphaFoldDB" id="Q2HHR3"/>
<evidence type="ECO:0000256" key="1">
    <source>
        <dbReference type="SAM" id="Phobius"/>
    </source>
</evidence>
<feature type="transmembrane region" description="Helical" evidence="1">
    <location>
        <begin position="193"/>
        <end position="214"/>
    </location>
</feature>
<feature type="transmembrane region" description="Helical" evidence="1">
    <location>
        <begin position="165"/>
        <end position="187"/>
    </location>
</feature>
<dbReference type="OrthoDB" id="72269at2759"/>
<keyword evidence="1" id="KW-0812">Transmembrane</keyword>
<evidence type="ECO:0000313" key="3">
    <source>
        <dbReference type="Proteomes" id="UP000001056"/>
    </source>
</evidence>
<dbReference type="STRING" id="306901.Q2HHR3"/>
<accession>Q2HHR3</accession>
<keyword evidence="1" id="KW-0472">Membrane</keyword>
<feature type="transmembrane region" description="Helical" evidence="1">
    <location>
        <begin position="57"/>
        <end position="77"/>
    </location>
</feature>
<dbReference type="EMBL" id="CH408029">
    <property type="protein sequence ID" value="EAQ92006.1"/>
    <property type="molecule type" value="Genomic_DNA"/>
</dbReference>
<dbReference type="VEuPathDB" id="FungiDB:CHGG_00241"/>
<dbReference type="InParanoid" id="Q2HHR3"/>
<name>Q2HHR3_CHAGB</name>
<dbReference type="GeneID" id="4387177"/>
<evidence type="ECO:0000313" key="2">
    <source>
        <dbReference type="EMBL" id="EAQ92006.1"/>
    </source>
</evidence>
<organism evidence="2 3">
    <name type="scientific">Chaetomium globosum (strain ATCC 6205 / CBS 148.51 / DSM 1962 / NBRC 6347 / NRRL 1970)</name>
    <name type="common">Soil fungus</name>
    <dbReference type="NCBI Taxonomy" id="306901"/>
    <lineage>
        <taxon>Eukaryota</taxon>
        <taxon>Fungi</taxon>
        <taxon>Dikarya</taxon>
        <taxon>Ascomycota</taxon>
        <taxon>Pezizomycotina</taxon>
        <taxon>Sordariomycetes</taxon>
        <taxon>Sordariomycetidae</taxon>
        <taxon>Sordariales</taxon>
        <taxon>Chaetomiaceae</taxon>
        <taxon>Chaetomium</taxon>
    </lineage>
</organism>
<dbReference type="RefSeq" id="XP_001219462.1">
    <property type="nucleotide sequence ID" value="XM_001219461.1"/>
</dbReference>